<dbReference type="InterPro" id="IPR005511">
    <property type="entry name" value="SMP-30"/>
</dbReference>
<dbReference type="EMBL" id="JBHLTG010000011">
    <property type="protein sequence ID" value="MFC0682156.1"/>
    <property type="molecule type" value="Genomic_DNA"/>
</dbReference>
<proteinExistence type="inferred from homology"/>
<evidence type="ECO:0000256" key="1">
    <source>
        <dbReference type="ARBA" id="ARBA00008853"/>
    </source>
</evidence>
<reference evidence="3 4" key="1">
    <citation type="submission" date="2024-09" db="EMBL/GenBank/DDBJ databases">
        <authorList>
            <person name="Sun Q."/>
            <person name="Mori K."/>
        </authorList>
    </citation>
    <scope>NUCLEOTIDE SEQUENCE [LARGE SCALE GENOMIC DNA]</scope>
    <source>
        <strain evidence="3 4">KCTC 23076</strain>
    </source>
</reference>
<gene>
    <name evidence="3" type="ORF">ACFFGH_30365</name>
</gene>
<dbReference type="InterPro" id="IPR013658">
    <property type="entry name" value="SGL"/>
</dbReference>
<evidence type="ECO:0000313" key="4">
    <source>
        <dbReference type="Proteomes" id="UP001589896"/>
    </source>
</evidence>
<comment type="similarity">
    <text evidence="1">Belongs to the SMP-30/CGR1 family.</text>
</comment>
<evidence type="ECO:0000259" key="2">
    <source>
        <dbReference type="Pfam" id="PF08450"/>
    </source>
</evidence>
<dbReference type="RefSeq" id="WP_386675905.1">
    <property type="nucleotide sequence ID" value="NZ_JBHLTG010000011.1"/>
</dbReference>
<sequence length="301" mass="31684">MSEKSVVRSEVRIFRSGGADLGEGPFWDAAGELVWVDINARRVIRSPLDGEPGGSDDREFQTPSSVGFVVPAVDGALALGLADGVYLSDADGEGLRIVAPIEHPAPGMRLNDGLADPHGRLLAGSIVLERESEPVASLYSIDLSGEVRTLRGGFGNANGLDWSLDGTTIYFTDTRQRTIYVADYTDDGSIENERPFSTGRRHDGLTIDSEGHIWGAVYGEGLVLRISPDGEVTERVDVPTPNTTSVAFGGPGLQTLFITTAAQGLEPGSDPDAGAVFAVEVDVPGRHPNIFGAGVQLGPSA</sequence>
<dbReference type="SUPFAM" id="SSF63829">
    <property type="entry name" value="Calcium-dependent phosphotriesterase"/>
    <property type="match status" value="1"/>
</dbReference>
<dbReference type="PRINTS" id="PR01790">
    <property type="entry name" value="SMP30FAMILY"/>
</dbReference>
<keyword evidence="4" id="KW-1185">Reference proteome</keyword>
<dbReference type="PANTHER" id="PTHR10907">
    <property type="entry name" value="REGUCALCIN"/>
    <property type="match status" value="1"/>
</dbReference>
<evidence type="ECO:0000313" key="3">
    <source>
        <dbReference type="EMBL" id="MFC0682156.1"/>
    </source>
</evidence>
<dbReference type="Pfam" id="PF08450">
    <property type="entry name" value="SGL"/>
    <property type="match status" value="1"/>
</dbReference>
<accession>A0ABV6RZF9</accession>
<feature type="domain" description="SMP-30/Gluconolactonase/LRE-like region" evidence="2">
    <location>
        <begin position="21"/>
        <end position="261"/>
    </location>
</feature>
<protein>
    <submittedName>
        <fullName evidence="3">SMP-30/gluconolactonase/LRE family protein</fullName>
    </submittedName>
</protein>
<dbReference type="InterPro" id="IPR011042">
    <property type="entry name" value="6-blade_b-propeller_TolB-like"/>
</dbReference>
<dbReference type="Gene3D" id="2.120.10.30">
    <property type="entry name" value="TolB, C-terminal domain"/>
    <property type="match status" value="1"/>
</dbReference>
<dbReference type="PANTHER" id="PTHR10907:SF47">
    <property type="entry name" value="REGUCALCIN"/>
    <property type="match status" value="1"/>
</dbReference>
<comment type="caution">
    <text evidence="3">The sequence shown here is derived from an EMBL/GenBank/DDBJ whole genome shotgun (WGS) entry which is preliminary data.</text>
</comment>
<dbReference type="Proteomes" id="UP001589896">
    <property type="component" value="Unassembled WGS sequence"/>
</dbReference>
<name>A0ABV6RZF9_9GAMM</name>
<organism evidence="3 4">
    <name type="scientific">Lysobacter korlensis</name>
    <dbReference type="NCBI Taxonomy" id="553636"/>
    <lineage>
        <taxon>Bacteria</taxon>
        <taxon>Pseudomonadati</taxon>
        <taxon>Pseudomonadota</taxon>
        <taxon>Gammaproteobacteria</taxon>
        <taxon>Lysobacterales</taxon>
        <taxon>Lysobacteraceae</taxon>
        <taxon>Lysobacter</taxon>
    </lineage>
</organism>